<dbReference type="InterPro" id="IPR003766">
    <property type="entry name" value="Uronate_isomerase"/>
</dbReference>
<dbReference type="AlphaFoldDB" id="A0A933KZ50"/>
<evidence type="ECO:0000313" key="7">
    <source>
        <dbReference type="EMBL" id="MBI4921269.1"/>
    </source>
</evidence>
<protein>
    <recommendedName>
        <fullName evidence="5">Uronate isomerase</fullName>
        <ecNumber evidence="4">5.3.1.12</ecNumber>
    </recommendedName>
</protein>
<gene>
    <name evidence="7" type="primary">uxaC</name>
    <name evidence="7" type="ORF">HY834_05930</name>
</gene>
<dbReference type="EMBL" id="JACRAF010000018">
    <property type="protein sequence ID" value="MBI4921269.1"/>
    <property type="molecule type" value="Genomic_DNA"/>
</dbReference>
<proteinExistence type="inferred from homology"/>
<dbReference type="SUPFAM" id="SSF51556">
    <property type="entry name" value="Metallo-dependent hydrolases"/>
    <property type="match status" value="1"/>
</dbReference>
<keyword evidence="6 7" id="KW-0413">Isomerase</keyword>
<dbReference type="Gene3D" id="1.10.2020.10">
    <property type="entry name" value="uronate isomerase, domain 2, chain A"/>
    <property type="match status" value="1"/>
</dbReference>
<dbReference type="GO" id="GO:0008880">
    <property type="term" value="F:glucuronate isomerase activity"/>
    <property type="evidence" value="ECO:0007669"/>
    <property type="project" value="UniProtKB-EC"/>
</dbReference>
<evidence type="ECO:0000256" key="1">
    <source>
        <dbReference type="ARBA" id="ARBA00001165"/>
    </source>
</evidence>
<dbReference type="PANTHER" id="PTHR30068:SF4">
    <property type="entry name" value="URONATE ISOMERASE"/>
    <property type="match status" value="1"/>
</dbReference>
<dbReference type="Proteomes" id="UP000782610">
    <property type="component" value="Unassembled WGS sequence"/>
</dbReference>
<evidence type="ECO:0000256" key="6">
    <source>
        <dbReference type="ARBA" id="ARBA00023235"/>
    </source>
</evidence>
<evidence type="ECO:0000256" key="2">
    <source>
        <dbReference type="ARBA" id="ARBA00004892"/>
    </source>
</evidence>
<evidence type="ECO:0000313" key="8">
    <source>
        <dbReference type="Proteomes" id="UP000782610"/>
    </source>
</evidence>
<evidence type="ECO:0000256" key="4">
    <source>
        <dbReference type="ARBA" id="ARBA00012546"/>
    </source>
</evidence>
<reference evidence="7" key="1">
    <citation type="submission" date="2020-07" db="EMBL/GenBank/DDBJ databases">
        <title>Huge and variable diversity of episymbiotic CPR bacteria and DPANN archaea in groundwater ecosystems.</title>
        <authorList>
            <person name="He C.Y."/>
            <person name="Keren R."/>
            <person name="Whittaker M."/>
            <person name="Farag I.F."/>
            <person name="Doudna J."/>
            <person name="Cate J.H.D."/>
            <person name="Banfield J.F."/>
        </authorList>
    </citation>
    <scope>NUCLEOTIDE SEQUENCE</scope>
    <source>
        <strain evidence="7">NC_groundwater_1586_Pr3_B-0.1um_66_15</strain>
    </source>
</reference>
<dbReference type="NCBIfam" id="NF002794">
    <property type="entry name" value="PRK02925.1"/>
    <property type="match status" value="1"/>
</dbReference>
<comment type="pathway">
    <text evidence="2">Carbohydrate metabolism; pentose and glucuronate interconversion.</text>
</comment>
<sequence length="470" mass="51918">MTRTGFLDPDRLLPAGRKQRRIARDLYDRVRDLPIVSPHGHTDPRWFAENRPFADPASLFLTPDHYVLRMLHSRGVSYDDLGVPRRDGAAVAAPRDAWRRLCANWHLFLGTPSRLWVEHSLSQFFGIDEPLSAANADAVYGAIDRRLNDPDLLPRAILARANVEVIATTEFALDGLVHHQALAADGLIGKVRTTYRPDDVTDPDSPGFADRLKTLAELTGEDTSNWDGLINAHRKRREIFRTHGATATDHGVPTALTLDLDPGARQALLDAALAGTLDHAGAEAFRGQMLTEMAALAVEDGMIMQIHAGSRRNTDPMLMAERGANMGADISGPTDYVRALQPRLARFGNAGGFRLILFTLDETVYARELAPMAGYWSSLVLGPPWWFHDSPNGIRRFLDAVVETAGYYNLAGFNDDTRALLSIPARHDVWRREVARFLSGLVAEHRLSAASAGDLAVHLSYQAAKDAYRL</sequence>
<evidence type="ECO:0000256" key="3">
    <source>
        <dbReference type="ARBA" id="ARBA00008397"/>
    </source>
</evidence>
<dbReference type="GO" id="GO:0019698">
    <property type="term" value="P:D-galacturonate catabolic process"/>
    <property type="evidence" value="ECO:0007669"/>
    <property type="project" value="TreeGrafter"/>
</dbReference>
<dbReference type="EC" id="5.3.1.12" evidence="4"/>
<dbReference type="Pfam" id="PF02614">
    <property type="entry name" value="UxaC"/>
    <property type="match status" value="1"/>
</dbReference>
<comment type="caution">
    <text evidence="7">The sequence shown here is derived from an EMBL/GenBank/DDBJ whole genome shotgun (WGS) entry which is preliminary data.</text>
</comment>
<organism evidence="7 8">
    <name type="scientific">Devosia nanyangense</name>
    <dbReference type="NCBI Taxonomy" id="1228055"/>
    <lineage>
        <taxon>Bacteria</taxon>
        <taxon>Pseudomonadati</taxon>
        <taxon>Pseudomonadota</taxon>
        <taxon>Alphaproteobacteria</taxon>
        <taxon>Hyphomicrobiales</taxon>
        <taxon>Devosiaceae</taxon>
        <taxon>Devosia</taxon>
    </lineage>
</organism>
<accession>A0A933KZ50</accession>
<dbReference type="InterPro" id="IPR032466">
    <property type="entry name" value="Metal_Hydrolase"/>
</dbReference>
<comment type="similarity">
    <text evidence="3">Belongs to the metallo-dependent hydrolases superfamily. Uronate isomerase family.</text>
</comment>
<evidence type="ECO:0000256" key="5">
    <source>
        <dbReference type="ARBA" id="ARBA00020555"/>
    </source>
</evidence>
<dbReference type="Gene3D" id="3.20.20.140">
    <property type="entry name" value="Metal-dependent hydrolases"/>
    <property type="match status" value="1"/>
</dbReference>
<comment type="catalytic activity">
    <reaction evidence="1">
        <text>D-glucuronate = D-fructuronate</text>
        <dbReference type="Rhea" id="RHEA:13049"/>
        <dbReference type="ChEBI" id="CHEBI:58720"/>
        <dbReference type="ChEBI" id="CHEBI:59863"/>
        <dbReference type="EC" id="5.3.1.12"/>
    </reaction>
</comment>
<dbReference type="PANTHER" id="PTHR30068">
    <property type="entry name" value="URONATE ISOMERASE"/>
    <property type="match status" value="1"/>
</dbReference>
<name>A0A933KZ50_9HYPH</name>
<dbReference type="GO" id="GO:0042840">
    <property type="term" value="P:D-glucuronate catabolic process"/>
    <property type="evidence" value="ECO:0007669"/>
    <property type="project" value="TreeGrafter"/>
</dbReference>